<dbReference type="KEGG" id="dpx:DAPPUDRAFT_320336"/>
<dbReference type="Proteomes" id="UP000000305">
    <property type="component" value="Unassembled WGS sequence"/>
</dbReference>
<dbReference type="HOGENOM" id="CLU_2401861_0_0_1"/>
<accession>E9GPK1</accession>
<dbReference type="KEGG" id="dpx:DAPPUDRAFT_337687"/>
<organism evidence="2 3">
    <name type="scientific">Daphnia pulex</name>
    <name type="common">Water flea</name>
    <dbReference type="NCBI Taxonomy" id="6669"/>
    <lineage>
        <taxon>Eukaryota</taxon>
        <taxon>Metazoa</taxon>
        <taxon>Ecdysozoa</taxon>
        <taxon>Arthropoda</taxon>
        <taxon>Crustacea</taxon>
        <taxon>Branchiopoda</taxon>
        <taxon>Diplostraca</taxon>
        <taxon>Cladocera</taxon>
        <taxon>Anomopoda</taxon>
        <taxon>Daphniidae</taxon>
        <taxon>Daphnia</taxon>
    </lineage>
</organism>
<name>E9GPK1_DAPPU</name>
<gene>
    <name evidence="2" type="ORF">DAPPUDRAFT_320336</name>
    <name evidence="1" type="ORF">DAPPUDRAFT_337687</name>
</gene>
<sequence>MKPGCVPSGLAVELKIVKEFEPTVIAEVTWSRPTESYGELKGYICCATCGYKDTSDMPDSDNNMIEMMRIDGTQVSRRLTEGLERRLELAGRN</sequence>
<protein>
    <submittedName>
        <fullName evidence="2">Uncharacterized protein</fullName>
    </submittedName>
</protein>
<evidence type="ECO:0000313" key="2">
    <source>
        <dbReference type="EMBL" id="EFX78652.1"/>
    </source>
</evidence>
<dbReference type="AlphaFoldDB" id="E9GPK1"/>
<keyword evidence="3" id="KW-1185">Reference proteome</keyword>
<evidence type="ECO:0000313" key="3">
    <source>
        <dbReference type="Proteomes" id="UP000000305"/>
    </source>
</evidence>
<proteinExistence type="predicted"/>
<reference evidence="2 3" key="1">
    <citation type="journal article" date="2011" name="Science">
        <title>The ecoresponsive genome of Daphnia pulex.</title>
        <authorList>
            <person name="Colbourne J.K."/>
            <person name="Pfrender M.E."/>
            <person name="Gilbert D."/>
            <person name="Thomas W.K."/>
            <person name="Tucker A."/>
            <person name="Oakley T.H."/>
            <person name="Tokishita S."/>
            <person name="Aerts A."/>
            <person name="Arnold G.J."/>
            <person name="Basu M.K."/>
            <person name="Bauer D.J."/>
            <person name="Caceres C.E."/>
            <person name="Carmel L."/>
            <person name="Casola C."/>
            <person name="Choi J.H."/>
            <person name="Detter J.C."/>
            <person name="Dong Q."/>
            <person name="Dusheyko S."/>
            <person name="Eads B.D."/>
            <person name="Frohlich T."/>
            <person name="Geiler-Samerotte K.A."/>
            <person name="Gerlach D."/>
            <person name="Hatcher P."/>
            <person name="Jogdeo S."/>
            <person name="Krijgsveld J."/>
            <person name="Kriventseva E.V."/>
            <person name="Kultz D."/>
            <person name="Laforsch C."/>
            <person name="Lindquist E."/>
            <person name="Lopez J."/>
            <person name="Manak J.R."/>
            <person name="Muller J."/>
            <person name="Pangilinan J."/>
            <person name="Patwardhan R.P."/>
            <person name="Pitluck S."/>
            <person name="Pritham E.J."/>
            <person name="Rechtsteiner A."/>
            <person name="Rho M."/>
            <person name="Rogozin I.B."/>
            <person name="Sakarya O."/>
            <person name="Salamov A."/>
            <person name="Schaack S."/>
            <person name="Shapiro H."/>
            <person name="Shiga Y."/>
            <person name="Skalitzky C."/>
            <person name="Smith Z."/>
            <person name="Souvorov A."/>
            <person name="Sung W."/>
            <person name="Tang Z."/>
            <person name="Tsuchiya D."/>
            <person name="Tu H."/>
            <person name="Vos H."/>
            <person name="Wang M."/>
            <person name="Wolf Y.I."/>
            <person name="Yamagata H."/>
            <person name="Yamada T."/>
            <person name="Ye Y."/>
            <person name="Shaw J.R."/>
            <person name="Andrews J."/>
            <person name="Crease T.J."/>
            <person name="Tang H."/>
            <person name="Lucas S.M."/>
            <person name="Robertson H.M."/>
            <person name="Bork P."/>
            <person name="Koonin E.V."/>
            <person name="Zdobnov E.M."/>
            <person name="Grigoriev I.V."/>
            <person name="Lynch M."/>
            <person name="Boore J.L."/>
        </authorList>
    </citation>
    <scope>NUCLEOTIDE SEQUENCE [LARGE SCALE GENOMIC DNA]</scope>
</reference>
<dbReference type="EMBL" id="GL733932">
    <property type="protein sequence ID" value="EFX61985.1"/>
    <property type="molecule type" value="Genomic_DNA"/>
</dbReference>
<evidence type="ECO:0000313" key="1">
    <source>
        <dbReference type="EMBL" id="EFX61985.1"/>
    </source>
</evidence>
<dbReference type="EMBL" id="GL732556">
    <property type="protein sequence ID" value="EFX78652.1"/>
    <property type="molecule type" value="Genomic_DNA"/>
</dbReference>